<keyword evidence="9" id="KW-0645">Protease</keyword>
<dbReference type="Proteomes" id="UP000243528">
    <property type="component" value="Unassembled WGS sequence"/>
</dbReference>
<sequence>MTGSAGSPGGPPADGGPAVPTCYRHADRETYVRCSRCERYICPDCMSAAPVGFHCPECVNQGSKSVRQGKTILGGAVRERGDLVTKSLVGITVVMWLLGLVVGNGSLSDELARASRGLINWSEITARLGLVMGSSGDPVSIGLADGEWYRMLTVALVHEEFFHIGMNMFALWILGSALEPVLGRWRFIALYVLSALGGSAASLLTAGLYTVSIGASGAVFGLFGALFIIMRRLGRDTGAVVVILGINVVFGFMVEGIDWRAHLGGLVVGTALAAVFAFVPRRFRTVGAVTACVLMFAIVMTVAVSQVP</sequence>
<evidence type="ECO:0000256" key="1">
    <source>
        <dbReference type="ARBA" id="ARBA00004141"/>
    </source>
</evidence>
<comment type="caution">
    <text evidence="9">The sequence shown here is derived from an EMBL/GenBank/DDBJ whole genome shotgun (WGS) entry which is preliminary data.</text>
</comment>
<evidence type="ECO:0000256" key="2">
    <source>
        <dbReference type="ARBA" id="ARBA00009045"/>
    </source>
</evidence>
<dbReference type="GO" id="GO:0016020">
    <property type="term" value="C:membrane"/>
    <property type="evidence" value="ECO:0007669"/>
    <property type="project" value="UniProtKB-SubCell"/>
</dbReference>
<evidence type="ECO:0000313" key="10">
    <source>
        <dbReference type="Proteomes" id="UP000243528"/>
    </source>
</evidence>
<keyword evidence="10" id="KW-1185">Reference proteome</keyword>
<feature type="transmembrane region" description="Helical" evidence="7">
    <location>
        <begin position="211"/>
        <end position="230"/>
    </location>
</feature>
<gene>
    <name evidence="9" type="ORF">CLV30_10422</name>
</gene>
<reference evidence="9 10" key="1">
    <citation type="submission" date="2018-03" db="EMBL/GenBank/DDBJ databases">
        <title>Genomic Encyclopedia of Archaeal and Bacterial Type Strains, Phase II (KMG-II): from individual species to whole genera.</title>
        <authorList>
            <person name="Goeker M."/>
        </authorList>
    </citation>
    <scope>NUCLEOTIDE SEQUENCE [LARGE SCALE GENOMIC DNA]</scope>
    <source>
        <strain evidence="9 10">DSM 45211</strain>
    </source>
</reference>
<proteinExistence type="inferred from homology"/>
<organism evidence="9 10">
    <name type="scientific">Haloactinopolyspora alba</name>
    <dbReference type="NCBI Taxonomy" id="648780"/>
    <lineage>
        <taxon>Bacteria</taxon>
        <taxon>Bacillati</taxon>
        <taxon>Actinomycetota</taxon>
        <taxon>Actinomycetes</taxon>
        <taxon>Jiangellales</taxon>
        <taxon>Jiangellaceae</taxon>
        <taxon>Haloactinopolyspora</taxon>
    </lineage>
</organism>
<comment type="subcellular location">
    <subcellularLocation>
        <location evidence="1">Membrane</location>
        <topology evidence="1">Multi-pass membrane protein</topology>
    </subcellularLocation>
</comment>
<feature type="transmembrane region" description="Helical" evidence="7">
    <location>
        <begin position="185"/>
        <end position="205"/>
    </location>
</feature>
<evidence type="ECO:0000256" key="4">
    <source>
        <dbReference type="ARBA" id="ARBA00022801"/>
    </source>
</evidence>
<evidence type="ECO:0000256" key="6">
    <source>
        <dbReference type="ARBA" id="ARBA00023136"/>
    </source>
</evidence>
<feature type="transmembrane region" description="Helical" evidence="7">
    <location>
        <begin position="237"/>
        <end position="254"/>
    </location>
</feature>
<dbReference type="OrthoDB" id="9807874at2"/>
<accession>A0A2P8E6Q5</accession>
<dbReference type="Gene3D" id="1.20.1540.10">
    <property type="entry name" value="Rhomboid-like"/>
    <property type="match status" value="1"/>
</dbReference>
<dbReference type="Pfam" id="PF01694">
    <property type="entry name" value="Rhomboid"/>
    <property type="match status" value="1"/>
</dbReference>
<dbReference type="EMBL" id="PYGE01000004">
    <property type="protein sequence ID" value="PSL05160.1"/>
    <property type="molecule type" value="Genomic_DNA"/>
</dbReference>
<dbReference type="InterPro" id="IPR050925">
    <property type="entry name" value="Rhomboid_protease_S54"/>
</dbReference>
<dbReference type="SUPFAM" id="SSF144091">
    <property type="entry name" value="Rhomboid-like"/>
    <property type="match status" value="1"/>
</dbReference>
<name>A0A2P8E6Q5_9ACTN</name>
<feature type="domain" description="Peptidase S54 rhomboid" evidence="8">
    <location>
        <begin position="146"/>
        <end position="276"/>
    </location>
</feature>
<evidence type="ECO:0000256" key="5">
    <source>
        <dbReference type="ARBA" id="ARBA00022989"/>
    </source>
</evidence>
<evidence type="ECO:0000256" key="3">
    <source>
        <dbReference type="ARBA" id="ARBA00022692"/>
    </source>
</evidence>
<dbReference type="InterPro" id="IPR035952">
    <property type="entry name" value="Rhomboid-like_sf"/>
</dbReference>
<dbReference type="RefSeq" id="WP_106536436.1">
    <property type="nucleotide sequence ID" value="NZ_ML142899.1"/>
</dbReference>
<evidence type="ECO:0000256" key="7">
    <source>
        <dbReference type="SAM" id="Phobius"/>
    </source>
</evidence>
<dbReference type="GO" id="GO:0006508">
    <property type="term" value="P:proteolysis"/>
    <property type="evidence" value="ECO:0007669"/>
    <property type="project" value="UniProtKB-KW"/>
</dbReference>
<protein>
    <submittedName>
        <fullName evidence="9">Membrane associated rhomboid family serine protease</fullName>
    </submittedName>
</protein>
<dbReference type="PANTHER" id="PTHR43731:SF14">
    <property type="entry name" value="PRESENILIN-ASSOCIATED RHOMBOID-LIKE PROTEIN, MITOCHONDRIAL"/>
    <property type="match status" value="1"/>
</dbReference>
<feature type="transmembrane region" description="Helical" evidence="7">
    <location>
        <begin position="161"/>
        <end position="178"/>
    </location>
</feature>
<dbReference type="GO" id="GO:0004252">
    <property type="term" value="F:serine-type endopeptidase activity"/>
    <property type="evidence" value="ECO:0007669"/>
    <property type="project" value="InterPro"/>
</dbReference>
<feature type="transmembrane region" description="Helical" evidence="7">
    <location>
        <begin position="260"/>
        <end position="279"/>
    </location>
</feature>
<dbReference type="AlphaFoldDB" id="A0A2P8E6Q5"/>
<dbReference type="PANTHER" id="PTHR43731">
    <property type="entry name" value="RHOMBOID PROTEASE"/>
    <property type="match status" value="1"/>
</dbReference>
<feature type="transmembrane region" description="Helical" evidence="7">
    <location>
        <begin position="286"/>
        <end position="307"/>
    </location>
</feature>
<keyword evidence="6 7" id="KW-0472">Membrane</keyword>
<evidence type="ECO:0000259" key="8">
    <source>
        <dbReference type="Pfam" id="PF01694"/>
    </source>
</evidence>
<keyword evidence="5 7" id="KW-1133">Transmembrane helix</keyword>
<comment type="similarity">
    <text evidence="2">Belongs to the peptidase S54 family.</text>
</comment>
<keyword evidence="4" id="KW-0378">Hydrolase</keyword>
<dbReference type="InterPro" id="IPR022764">
    <property type="entry name" value="Peptidase_S54_rhomboid_dom"/>
</dbReference>
<keyword evidence="3 7" id="KW-0812">Transmembrane</keyword>
<evidence type="ECO:0000313" key="9">
    <source>
        <dbReference type="EMBL" id="PSL05160.1"/>
    </source>
</evidence>